<dbReference type="EMBL" id="DVNO01000036">
    <property type="protein sequence ID" value="HIU65854.1"/>
    <property type="molecule type" value="Genomic_DNA"/>
</dbReference>
<name>A0A9D1SMF7_9PROT</name>
<dbReference type="Proteomes" id="UP000824142">
    <property type="component" value="Unassembled WGS sequence"/>
</dbReference>
<proteinExistence type="predicted"/>
<dbReference type="AlphaFoldDB" id="A0A9D1SMF7"/>
<dbReference type="PROSITE" id="PS51257">
    <property type="entry name" value="PROKAR_LIPOPROTEIN"/>
    <property type="match status" value="1"/>
</dbReference>
<gene>
    <name evidence="2" type="ORF">IAC63_04435</name>
</gene>
<accession>A0A9D1SMF7</accession>
<reference evidence="2" key="2">
    <citation type="journal article" date="2021" name="PeerJ">
        <title>Extensive microbial diversity within the chicken gut microbiome revealed by metagenomics and culture.</title>
        <authorList>
            <person name="Gilroy R."/>
            <person name="Ravi A."/>
            <person name="Getino M."/>
            <person name="Pursley I."/>
            <person name="Horton D.L."/>
            <person name="Alikhan N.F."/>
            <person name="Baker D."/>
            <person name="Gharbi K."/>
            <person name="Hall N."/>
            <person name="Watson M."/>
            <person name="Adriaenssens E.M."/>
            <person name="Foster-Nyarko E."/>
            <person name="Jarju S."/>
            <person name="Secka A."/>
            <person name="Antonio M."/>
            <person name="Oren A."/>
            <person name="Chaudhuri R.R."/>
            <person name="La Ragione R."/>
            <person name="Hildebrand F."/>
            <person name="Pallen M.J."/>
        </authorList>
    </citation>
    <scope>NUCLEOTIDE SEQUENCE</scope>
    <source>
        <strain evidence="2">CHK136-897</strain>
    </source>
</reference>
<organism evidence="2 3">
    <name type="scientific">Candidatus Enterousia avicola</name>
    <dbReference type="NCBI Taxonomy" id="2840787"/>
    <lineage>
        <taxon>Bacteria</taxon>
        <taxon>Pseudomonadati</taxon>
        <taxon>Pseudomonadota</taxon>
        <taxon>Alphaproteobacteria</taxon>
        <taxon>Candidatus Enterousia</taxon>
    </lineage>
</organism>
<feature type="signal peptide" evidence="1">
    <location>
        <begin position="1"/>
        <end position="20"/>
    </location>
</feature>
<feature type="chain" id="PRO_5038973365" description="Lipoprotein" evidence="1">
    <location>
        <begin position="21"/>
        <end position="126"/>
    </location>
</feature>
<sequence>MRIKYILLALVLSACASVNRGSIDDATILNWENESVTMEQFVRDHKACLGINEPSYLPRSRIAKLLSPNQSSLMPDWDGLWVTFQSNEYKDVGQRALLSVPRNTTSKSVGAYRKCMFRRGYLLRAS</sequence>
<evidence type="ECO:0000256" key="1">
    <source>
        <dbReference type="SAM" id="SignalP"/>
    </source>
</evidence>
<evidence type="ECO:0000313" key="2">
    <source>
        <dbReference type="EMBL" id="HIU65854.1"/>
    </source>
</evidence>
<protein>
    <recommendedName>
        <fullName evidence="4">Lipoprotein</fullName>
    </recommendedName>
</protein>
<reference evidence="2" key="1">
    <citation type="submission" date="2020-10" db="EMBL/GenBank/DDBJ databases">
        <authorList>
            <person name="Gilroy R."/>
        </authorList>
    </citation>
    <scope>NUCLEOTIDE SEQUENCE</scope>
    <source>
        <strain evidence="2">CHK136-897</strain>
    </source>
</reference>
<comment type="caution">
    <text evidence="2">The sequence shown here is derived from an EMBL/GenBank/DDBJ whole genome shotgun (WGS) entry which is preliminary data.</text>
</comment>
<evidence type="ECO:0008006" key="4">
    <source>
        <dbReference type="Google" id="ProtNLM"/>
    </source>
</evidence>
<keyword evidence="1" id="KW-0732">Signal</keyword>
<evidence type="ECO:0000313" key="3">
    <source>
        <dbReference type="Proteomes" id="UP000824142"/>
    </source>
</evidence>